<dbReference type="KEGG" id="slf:JEQ17_48290"/>
<reference evidence="3 4" key="1">
    <citation type="submission" date="2020-12" db="EMBL/GenBank/DDBJ databases">
        <title>A novel species.</title>
        <authorList>
            <person name="Li K."/>
        </authorList>
    </citation>
    <scope>NUCLEOTIDE SEQUENCE [LARGE SCALE GENOMIC DNA]</scope>
    <source>
        <strain evidence="3 4">ZYC-3</strain>
        <plasmid evidence="3 4">unnamed1</plasmid>
    </source>
</reference>
<organism evidence="3 4">
    <name type="scientific">Streptomyces liliifuscus</name>
    <dbReference type="NCBI Taxonomy" id="2797636"/>
    <lineage>
        <taxon>Bacteria</taxon>
        <taxon>Bacillati</taxon>
        <taxon>Actinomycetota</taxon>
        <taxon>Actinomycetes</taxon>
        <taxon>Kitasatosporales</taxon>
        <taxon>Streptomycetaceae</taxon>
        <taxon>Streptomyces</taxon>
    </lineage>
</organism>
<name>A0A7T7L6S4_9ACTN</name>
<evidence type="ECO:0000313" key="3">
    <source>
        <dbReference type="EMBL" id="QQM47389.1"/>
    </source>
</evidence>
<dbReference type="InterPro" id="IPR041223">
    <property type="entry name" value="ApeA_NTD"/>
</dbReference>
<proteinExistence type="predicted"/>
<dbReference type="RefSeq" id="WP_200402161.1">
    <property type="nucleotide sequence ID" value="NZ_CP066832.1"/>
</dbReference>
<dbReference type="Pfam" id="PF18739">
    <property type="entry name" value="HEPN_Apea"/>
    <property type="match status" value="1"/>
</dbReference>
<feature type="domain" description="ApeA N-terminal" evidence="2">
    <location>
        <begin position="5"/>
        <end position="267"/>
    </location>
</feature>
<dbReference type="Proteomes" id="UP000595636">
    <property type="component" value="Plasmid unnamed1"/>
</dbReference>
<dbReference type="Pfam" id="PF18862">
    <property type="entry name" value="ApeA_NTD1"/>
    <property type="match status" value="1"/>
</dbReference>
<accession>A0A7T7L6S4</accession>
<geneLocation type="plasmid" evidence="3 4">
    <name>unnamed1</name>
</geneLocation>
<evidence type="ECO:0008006" key="5">
    <source>
        <dbReference type="Google" id="ProtNLM"/>
    </source>
</evidence>
<keyword evidence="4" id="KW-1185">Reference proteome</keyword>
<dbReference type="InterPro" id="IPR041229">
    <property type="entry name" value="HEPN_Apea"/>
</dbReference>
<keyword evidence="3" id="KW-0614">Plasmid</keyword>
<evidence type="ECO:0000259" key="2">
    <source>
        <dbReference type="Pfam" id="PF18862"/>
    </source>
</evidence>
<feature type="domain" description="Apea-like HEPN" evidence="1">
    <location>
        <begin position="299"/>
        <end position="434"/>
    </location>
</feature>
<evidence type="ECO:0000259" key="1">
    <source>
        <dbReference type="Pfam" id="PF18739"/>
    </source>
</evidence>
<gene>
    <name evidence="3" type="ORF">JEQ17_48290</name>
</gene>
<protein>
    <recommendedName>
        <fullName evidence="5">ApeA N-terminal domain-containing protein</fullName>
    </recommendedName>
</protein>
<dbReference type="EMBL" id="CP066832">
    <property type="protein sequence ID" value="QQM47389.1"/>
    <property type="molecule type" value="Genomic_DNA"/>
</dbReference>
<sequence length="455" mass="50461">MDNFEVYGSWWIPGGAPTTGKLSFSEKGPVLTLYGALLSQEVPGGELSGPAEWGTLPLIHGRDEQQRSITLLGAFGMTSQWPEITEQTFDAELAVIGDHLMDADFSGIRSDFDYLADWVGAPPVSKRQKEPRATLIDDKIAECVSTTWGDASLAIRSGVIGSSDEAHVSVRRWCAFSAESGSPQRWSELLESYLRPFHDLLLLSLGRELRMRDVELRPEGSEEWMSAYFRTLAPGSVVESSISSYRAPTLLTAEDSPVPLSELLPRWFDLYQDRQTVIALLHAPLYAPFTYSAHRYASFFQSLEAYHRVKKNEFGSKDVSKQEHGARVKLVVSALDAAGLPQDHVQWAKNVIQGRNDKSLKEQIVDVVSSTGKLGQRILAAVPDFPTLVYNARTGVSHGGADKGPSATQRYWCGEVLLWLMRVRLLQDLGITDSDARALRNTRFQDSLKQLSIGM</sequence>
<evidence type="ECO:0000313" key="4">
    <source>
        <dbReference type="Proteomes" id="UP000595636"/>
    </source>
</evidence>
<dbReference type="AlphaFoldDB" id="A0A7T7L6S4"/>